<dbReference type="InterPro" id="IPR008707">
    <property type="entry name" value="B-propeller_PilY1"/>
</dbReference>
<proteinExistence type="predicted"/>
<protein>
    <recommendedName>
        <fullName evidence="3">PilY1 beta-propeller domain-containing protein</fullName>
    </recommendedName>
</protein>
<gene>
    <name evidence="4" type="ORF">ENV60_09260</name>
</gene>
<name>A0A7C4THX6_UNCW3</name>
<keyword evidence="1" id="KW-0479">Metal-binding</keyword>
<feature type="domain" description="PilY1 beta-propeller" evidence="3">
    <location>
        <begin position="691"/>
        <end position="919"/>
    </location>
</feature>
<reference evidence="4" key="1">
    <citation type="journal article" date="2020" name="mSystems">
        <title>Genome- and Community-Level Interaction Insights into Carbon Utilization and Element Cycling Functions of Hydrothermarchaeota in Hydrothermal Sediment.</title>
        <authorList>
            <person name="Zhou Z."/>
            <person name="Liu Y."/>
            <person name="Xu W."/>
            <person name="Pan J."/>
            <person name="Luo Z.H."/>
            <person name="Li M."/>
        </authorList>
    </citation>
    <scope>NUCLEOTIDE SEQUENCE [LARGE SCALE GENOMIC DNA]</scope>
    <source>
        <strain evidence="4">SpSt-774</strain>
    </source>
</reference>
<dbReference type="Pfam" id="PF05567">
    <property type="entry name" value="T4P_PilY1"/>
    <property type="match status" value="1"/>
</dbReference>
<evidence type="ECO:0000256" key="2">
    <source>
        <dbReference type="ARBA" id="ARBA00022837"/>
    </source>
</evidence>
<dbReference type="GO" id="GO:0046872">
    <property type="term" value="F:metal ion binding"/>
    <property type="evidence" value="ECO:0007669"/>
    <property type="project" value="UniProtKB-KW"/>
</dbReference>
<evidence type="ECO:0000259" key="3">
    <source>
        <dbReference type="Pfam" id="PF05567"/>
    </source>
</evidence>
<keyword evidence="2" id="KW-0106">Calcium</keyword>
<comment type="caution">
    <text evidence="4">The sequence shown here is derived from an EMBL/GenBank/DDBJ whole genome shotgun (WGS) entry which is preliminary data.</text>
</comment>
<evidence type="ECO:0000256" key="1">
    <source>
        <dbReference type="ARBA" id="ARBA00022723"/>
    </source>
</evidence>
<organism evidence="4">
    <name type="scientific">candidate division WOR-3 bacterium</name>
    <dbReference type="NCBI Taxonomy" id="2052148"/>
    <lineage>
        <taxon>Bacteria</taxon>
        <taxon>Bacteria division WOR-3</taxon>
    </lineage>
</organism>
<dbReference type="PROSITE" id="PS00018">
    <property type="entry name" value="EF_HAND_1"/>
    <property type="match status" value="1"/>
</dbReference>
<evidence type="ECO:0000313" key="4">
    <source>
        <dbReference type="EMBL" id="HGV98465.1"/>
    </source>
</evidence>
<dbReference type="AlphaFoldDB" id="A0A7C4THX6"/>
<dbReference type="EMBL" id="DTGZ01000174">
    <property type="protein sequence ID" value="HGV98465.1"/>
    <property type="molecule type" value="Genomic_DNA"/>
</dbReference>
<accession>A0A7C4THX6</accession>
<sequence length="1206" mass="136157">MNKKNFIGLAILIGVIFTAPIYSQENPYCCAPSYVMATVKPNILICLDVTGSMQFRASRIINNGQYDSTRTYYGYFDPDSLYYYRNQEFFKYRGGALPPNSKFPFPGNIMNWMVMSRIDVARKALVGGKGLPQHSINKHTMIAEAENLGWSTSLFGWPCTLSYKKGNVTYKYQIEKPTLSEVRISKVGNWSGPDTIPRGTFRCYINVEGTADTAAGVIRQIGDKDLDCDWDEDAPRFALMFFSTEYYTHVMREFYQSDSTPNMEPYFEIFDAEPMGGTNTGNAVLQCIHYIRYCPPHNFWGSGNPPANWTYSWHGPATKWDPFYVGQGGSLQPVWCRKNFVIVIGDGEANSDTAINNDSHLPPKYFPSRPLYNYDGVWENYDDCSGWGDTDHPADDYAYYGHIQDLRPDNEAGYKLPDKQNITFYALMTFGLGSGLFREIAKDGGFIDRNNDNVPQVSEYDRDNNGIPDNYYEAETGYEIEQAMMQIILDIMSHITSSSGVAVVGVGTKYGGSTVQSQFYPRRIFPTGEVLSWTGTCQSLWLDEFGNIREDNDSPSAHRLHLQNDYVITMNWDPLQNNVMVKRFLDDNGDGKVDSSDYVGQVPIENIMPVWDAGKYLWENYNPPTNRNIWTSLNNGVHTDFSTSNAGLLRPYLGQGVTISQADTIIRYIRGEDIDTTRLRSRMVNGKPWKLGDIVNSGPSMIGRPIERYDFIYGDVSYAKYYDHYRDRRQVVYVGANDGMLHAFNSGRPVTQETPMEPIYLDPLGYDLGRELWAYIPRNVLPHLRWLKDKTYGECHIYYVDLKPYITDARIFTAESLDGIHIGGWGTLLIGGLRMGGATIRNEVDTCRSSYFLIDITDPLNPKHLWEFTDPNLAYTVCYPTVVKVKNSWFLVFGSGPMTCGGDCSQTGRIYVLDLKTGNKLHEFILPDPRSFVTNIFACDWGIDYSVDRIYFGDCWYKSTNPTGWCGKVYRILTNDDSIPSNWTLNMVMDMGLYHPVTAEGSVATDEYDHLWVYFGTGRLFSDNDELDVNPQLYVGFRDDTVHTTNPLQLYNATNVKVDTSGWVVLETGSIVSFDSLVILVNNQLGWYRQFPTPGERNLTTSLVLGGAVLFTTYCPTGDICTYGGVGNLYALYYKTGTAYTVPFLGDTLGYNRISLFLGSGIPSEPAMYVSAEQSRVFIQVGGGIVSPETGIPGLPRRGVILWKLK</sequence>
<dbReference type="InterPro" id="IPR018247">
    <property type="entry name" value="EF_Hand_1_Ca_BS"/>
</dbReference>